<accession>A0A7G3AWA9</accession>
<dbReference type="GO" id="GO:0006355">
    <property type="term" value="P:regulation of DNA-templated transcription"/>
    <property type="evidence" value="ECO:0007669"/>
    <property type="project" value="InterPro"/>
</dbReference>
<evidence type="ECO:0000256" key="2">
    <source>
        <dbReference type="ARBA" id="ARBA00023015"/>
    </source>
</evidence>
<proteinExistence type="predicted"/>
<feature type="chain" id="PRO_5028844271" evidence="6">
    <location>
        <begin position="24"/>
        <end position="1278"/>
    </location>
</feature>
<dbReference type="Pfam" id="PF02257">
    <property type="entry name" value="RFX_DNA_binding"/>
    <property type="match status" value="1"/>
</dbReference>
<feature type="region of interest" description="Disordered" evidence="5">
    <location>
        <begin position="1144"/>
        <end position="1179"/>
    </location>
</feature>
<evidence type="ECO:0000256" key="4">
    <source>
        <dbReference type="ARBA" id="ARBA00023242"/>
    </source>
</evidence>
<feature type="compositionally biased region" description="Polar residues" evidence="5">
    <location>
        <begin position="1019"/>
        <end position="1029"/>
    </location>
</feature>
<feature type="compositionally biased region" description="Low complexity" evidence="5">
    <location>
        <begin position="1147"/>
        <end position="1179"/>
    </location>
</feature>
<evidence type="ECO:0000259" key="7">
    <source>
        <dbReference type="PROSITE" id="PS51526"/>
    </source>
</evidence>
<name>A0A7G3AWA9_LUTLO</name>
<dbReference type="Gene3D" id="1.10.10.10">
    <property type="entry name" value="Winged helix-like DNA-binding domain superfamily/Winged helix DNA-binding domain"/>
    <property type="match status" value="1"/>
</dbReference>
<keyword evidence="4" id="KW-0539">Nucleus</keyword>
<reference evidence="8" key="1">
    <citation type="journal article" date="2020" name="BMC">
        <title>Leishmania infection induces a limited differential gene expression in the sand fly midgut.</title>
        <authorList>
            <person name="Coutinho-Abreu I.V."/>
            <person name="Serafim T.D."/>
            <person name="Meneses C."/>
            <person name="Kamhawi S."/>
            <person name="Oliveira F."/>
            <person name="Valenzuela J.G."/>
        </authorList>
    </citation>
    <scope>NUCLEOTIDE SEQUENCE</scope>
    <source>
        <strain evidence="8">Jacobina</strain>
        <tissue evidence="8">Midgut</tissue>
    </source>
</reference>
<dbReference type="InterPro" id="IPR003150">
    <property type="entry name" value="DNA-bd_RFX"/>
</dbReference>
<dbReference type="InterPro" id="IPR036388">
    <property type="entry name" value="WH-like_DNA-bd_sf"/>
</dbReference>
<feature type="domain" description="RFX-type winged-helix" evidence="7">
    <location>
        <begin position="193"/>
        <end position="276"/>
    </location>
</feature>
<evidence type="ECO:0000256" key="6">
    <source>
        <dbReference type="SAM" id="SignalP"/>
    </source>
</evidence>
<evidence type="ECO:0000313" key="8">
    <source>
        <dbReference type="EMBL" id="MBC1177991.1"/>
    </source>
</evidence>
<dbReference type="GO" id="GO:0003677">
    <property type="term" value="F:DNA binding"/>
    <property type="evidence" value="ECO:0007669"/>
    <property type="project" value="InterPro"/>
</dbReference>
<dbReference type="PANTHER" id="PTHR22970">
    <property type="entry name" value="AT-RICH INTERACTIVE DOMAIN-CONTAINING PROTEIN 2"/>
    <property type="match status" value="1"/>
</dbReference>
<protein>
    <submittedName>
        <fullName evidence="8">Putative transcriptional regulator</fullName>
    </submittedName>
</protein>
<keyword evidence="6" id="KW-0732">Signal</keyword>
<sequence>MLLLYTLECIYALSLLGERSCNAIVQVRGVVDTLVSLVTVEAQSYGADGCIMMRVVETVSGSANIPLASHHIINSSSMGSNTSIYYGSTSSSASFINTLSQDDGQKVCTSIPPLVANISPIKAIVPTQVTPSTIAVSAVSPKMVLSTPNAAAVTVNSTAAPTSIDSQISQQNTTNVSAKHAQQQVIQENEQFALAWLRATFEPAPNLNTRIEQQELYKMYITASSKLGRRGVVSPVHFPRCVRSVFGGSVGPNPVKLDQLSPDGSQFCYEGIKIRTKPLPVVHKGIVVPTLEKTQQIINHQHPENHVIVMSGNQAQLSHQVKSANSATIKPVNNANQPSVAPVSLASSAAASSSSLIKSLLANKVTSPVNDQTAGSSVSTCLIAPNVNLHQVAQRQHMQKQKEMAQQKQTGNGALSSPLINQIPNATPIKTSVTIKAPVATNVITGPVFLEKKIPQETDHVMSNHWDPVPPLAPLSGVTNQRQVIVNTTVKIDDDSNSTGNNSIASSIASTNQNVFADDAENSLTSFEGVLVQNNQSSVCSTEDENSSKDSLNKTSQVVSANKMLADLLERKSLDPPIFGGNGGAAEKSLKRRLDSVGCDSCEELSSPPKKATTNSTNPSTEVIIIDSNEEEDEPATAAPSANAAKLFAELAASALEDEDLDEEPQQTQAEVEDVRVQTPKTVIVEKKVVTTTGDIQTGTQKQMITVPVPMQRQIIMSGTQPQMILSQTGAASLGSQTTATIKTESGYQTVPVILQPSTGGTNQLQLTKTGQLVQPVQLTAQPQTQYVLATNPQGQTYVVATPQPSHPLQTLLVTQSPQQQGTGTKTIIILQQPSASATNTGSMSGTPQKIIMTQQGQQMVVTQMQRPVQHHVIVNQLPNSTTTSITNTPTNQSSVTLNTVIANAQSPNAVVSTTVVEKKTAQQIIVSAQQQPITTVVNSIAPPTPTINIPLKSNNIVTSGSKVVSEVENPAKSTTPPALMQVKMNPLPQNAPQNPQNNPPKSPSPQQGSKGPSPTPQATTSVPKTETPTPLPPSKIDEEIDPNWWLVCEWRGCPRKKYRSLNDVITHACNVHCPNGLDSTAEIYCQWGPGPNLCDNVPRKRFSLMTHLIDRHCNKDAMQAAAQKRLASGTQSSATHQAHPVTLIRNTGSPNSGSSAATSSGDGGSASPALSTSSSGSLTSAYPPNIAGSAAIQAIKRHHSLEFVRTRERLDDNEGPVTKSIRLTASLILRNLVNYSGSAKRMLRYYEPHLAGVALSNVESSRTIAQVLFEMNETHPV</sequence>
<dbReference type="EMBL" id="GITU01009288">
    <property type="protein sequence ID" value="MBC1177991.1"/>
    <property type="molecule type" value="Transcribed_RNA"/>
</dbReference>
<dbReference type="AlphaFoldDB" id="A0A7G3AWA9"/>
<organism evidence="8">
    <name type="scientific">Lutzomyia longipalpis</name>
    <name type="common">Sand fly</name>
    <dbReference type="NCBI Taxonomy" id="7200"/>
    <lineage>
        <taxon>Eukaryota</taxon>
        <taxon>Metazoa</taxon>
        <taxon>Ecdysozoa</taxon>
        <taxon>Arthropoda</taxon>
        <taxon>Hexapoda</taxon>
        <taxon>Insecta</taxon>
        <taxon>Pterygota</taxon>
        <taxon>Neoptera</taxon>
        <taxon>Endopterygota</taxon>
        <taxon>Diptera</taxon>
        <taxon>Nematocera</taxon>
        <taxon>Psychodoidea</taxon>
        <taxon>Psychodidae</taxon>
        <taxon>Lutzomyia</taxon>
        <taxon>Lutzomyia</taxon>
    </lineage>
</organism>
<feature type="signal peptide" evidence="6">
    <location>
        <begin position="1"/>
        <end position="23"/>
    </location>
</feature>
<evidence type="ECO:0000256" key="5">
    <source>
        <dbReference type="SAM" id="MobiDB-lite"/>
    </source>
</evidence>
<keyword evidence="2" id="KW-0805">Transcription regulation</keyword>
<dbReference type="PANTHER" id="PTHR22970:SF14">
    <property type="entry name" value="AT-RICH INTERACTIVE DOMAIN-CONTAINING PROTEIN 2"/>
    <property type="match status" value="1"/>
</dbReference>
<dbReference type="PROSITE" id="PS51526">
    <property type="entry name" value="RFX_DBD"/>
    <property type="match status" value="1"/>
</dbReference>
<feature type="region of interest" description="Disordered" evidence="5">
    <location>
        <begin position="599"/>
        <end position="618"/>
    </location>
</feature>
<evidence type="ECO:0000256" key="1">
    <source>
        <dbReference type="ARBA" id="ARBA00022853"/>
    </source>
</evidence>
<dbReference type="InterPro" id="IPR052406">
    <property type="entry name" value="Chromatin_Remodeling_Comp"/>
</dbReference>
<dbReference type="VEuPathDB" id="VectorBase:LLONM1_002398"/>
<keyword evidence="1" id="KW-0156">Chromatin regulator</keyword>
<feature type="compositionally biased region" description="Low complexity" evidence="5">
    <location>
        <begin position="986"/>
        <end position="997"/>
    </location>
</feature>
<dbReference type="GO" id="GO:0006325">
    <property type="term" value="P:chromatin organization"/>
    <property type="evidence" value="ECO:0007669"/>
    <property type="project" value="UniProtKB-KW"/>
</dbReference>
<evidence type="ECO:0000256" key="3">
    <source>
        <dbReference type="ARBA" id="ARBA00023163"/>
    </source>
</evidence>
<feature type="region of interest" description="Disordered" evidence="5">
    <location>
        <begin position="985"/>
        <end position="1037"/>
    </location>
</feature>
<keyword evidence="3" id="KW-0804">Transcription</keyword>